<organism evidence="2 3">
    <name type="scientific">Jeotgalibacillus soli</name>
    <dbReference type="NCBI Taxonomy" id="889306"/>
    <lineage>
        <taxon>Bacteria</taxon>
        <taxon>Bacillati</taxon>
        <taxon>Bacillota</taxon>
        <taxon>Bacilli</taxon>
        <taxon>Bacillales</taxon>
        <taxon>Caryophanaceae</taxon>
        <taxon>Jeotgalibacillus</taxon>
    </lineage>
</organism>
<feature type="domain" description="N-acetyltransferase" evidence="1">
    <location>
        <begin position="173"/>
        <end position="319"/>
    </location>
</feature>
<dbReference type="EMBL" id="JXRP01000009">
    <property type="protein sequence ID" value="KIL49540.1"/>
    <property type="molecule type" value="Genomic_DNA"/>
</dbReference>
<dbReference type="PROSITE" id="PS51186">
    <property type="entry name" value="GNAT"/>
    <property type="match status" value="2"/>
</dbReference>
<keyword evidence="3" id="KW-1185">Reference proteome</keyword>
<dbReference type="InterPro" id="IPR050276">
    <property type="entry name" value="MshD_Acetyltransferase"/>
</dbReference>
<dbReference type="InterPro" id="IPR016181">
    <property type="entry name" value="Acyl_CoA_acyltransferase"/>
</dbReference>
<protein>
    <recommendedName>
        <fullName evidence="1">N-acetyltransferase domain-containing protein</fullName>
    </recommendedName>
</protein>
<dbReference type="GO" id="GO:0016747">
    <property type="term" value="F:acyltransferase activity, transferring groups other than amino-acyl groups"/>
    <property type="evidence" value="ECO:0007669"/>
    <property type="project" value="InterPro"/>
</dbReference>
<dbReference type="PANTHER" id="PTHR43617:SF34">
    <property type="entry name" value="PUTATIVE-RELATED"/>
    <property type="match status" value="1"/>
</dbReference>
<gene>
    <name evidence="2" type="ORF">KP78_10080</name>
</gene>
<dbReference type="PATRIC" id="fig|889306.3.peg.1013"/>
<evidence type="ECO:0000259" key="1">
    <source>
        <dbReference type="PROSITE" id="PS51186"/>
    </source>
</evidence>
<dbReference type="CDD" id="cd04301">
    <property type="entry name" value="NAT_SF"/>
    <property type="match status" value="1"/>
</dbReference>
<evidence type="ECO:0000313" key="2">
    <source>
        <dbReference type="EMBL" id="KIL49540.1"/>
    </source>
</evidence>
<dbReference type="AlphaFoldDB" id="A0A0C2RHB2"/>
<dbReference type="SUPFAM" id="SSF55729">
    <property type="entry name" value="Acyl-CoA N-acyltransferases (Nat)"/>
    <property type="match status" value="2"/>
</dbReference>
<dbReference type="RefSeq" id="WP_041086757.1">
    <property type="nucleotide sequence ID" value="NZ_JXRP01000009.1"/>
</dbReference>
<dbReference type="Gene3D" id="3.40.630.30">
    <property type="match status" value="2"/>
</dbReference>
<dbReference type="Proteomes" id="UP000031938">
    <property type="component" value="Unassembled WGS sequence"/>
</dbReference>
<proteinExistence type="predicted"/>
<name>A0A0C2RHB2_9BACL</name>
<feature type="domain" description="N-acetyltransferase" evidence="1">
    <location>
        <begin position="1"/>
        <end position="169"/>
    </location>
</feature>
<dbReference type="Pfam" id="PF00583">
    <property type="entry name" value="Acetyltransf_1"/>
    <property type="match status" value="2"/>
</dbReference>
<dbReference type="InterPro" id="IPR000182">
    <property type="entry name" value="GNAT_dom"/>
</dbReference>
<dbReference type="PANTHER" id="PTHR43617">
    <property type="entry name" value="L-AMINO ACID N-ACETYLTRANSFERASE"/>
    <property type="match status" value="1"/>
</dbReference>
<reference evidence="2 3" key="1">
    <citation type="submission" date="2015-01" db="EMBL/GenBank/DDBJ databases">
        <title>Genome sequencing of Jeotgalibacillus soli.</title>
        <authorList>
            <person name="Goh K.M."/>
            <person name="Chan K.-G."/>
            <person name="Yaakop A.S."/>
            <person name="Ee R."/>
            <person name="Gan H.M."/>
            <person name="Chan C.S."/>
        </authorList>
    </citation>
    <scope>NUCLEOTIDE SEQUENCE [LARGE SCALE GENOMIC DNA]</scope>
    <source>
        <strain evidence="2 3">P9</strain>
    </source>
</reference>
<sequence>MEFRPLHKIPVNVVVSLWNSNLGESFPMREALWEQNTSHEINLLQDASLGAFQKDELVGFVAAKLLKDPLSAEMNSTIAWIQALLVDKHHRNEMIGSELLLYAEAELKKKDINEIQLGRDVYHYFPGVPANDKNTISWFEHKGYQQETIVTDLTKNVFNQSLYKLHNEKNEQLEFRVLTENDLISLLAFLKTVFPGRWHYEAEAYVQATGNGRDFIGLFKDGQLKGFCRINDGKFSIIPQNIYWSPLLKGSLGGIGPLGISPEIRGQQVGLDLVKSAANELMKRKMDHIVIDWTELVPFYEKLGFKPWKKYVTMSKKLYTSRINRLERGDFQIN</sequence>
<accession>A0A0C2RHB2</accession>
<comment type="caution">
    <text evidence="2">The sequence shown here is derived from an EMBL/GenBank/DDBJ whole genome shotgun (WGS) entry which is preliminary data.</text>
</comment>
<dbReference type="STRING" id="889306.KP78_10080"/>
<evidence type="ECO:0000313" key="3">
    <source>
        <dbReference type="Proteomes" id="UP000031938"/>
    </source>
</evidence>